<feature type="non-terminal residue" evidence="2">
    <location>
        <position position="1"/>
    </location>
</feature>
<dbReference type="CDD" id="cd04332">
    <property type="entry name" value="YbaK_like"/>
    <property type="match status" value="1"/>
</dbReference>
<dbReference type="SUPFAM" id="SSF55826">
    <property type="entry name" value="YbaK/ProRS associated domain"/>
    <property type="match status" value="1"/>
</dbReference>
<reference evidence="2" key="1">
    <citation type="journal article" date="2014" name="Front. Microbiol.">
        <title>High frequency of phylogenetically diverse reductive dehalogenase-homologous genes in deep subseafloor sedimentary metagenomes.</title>
        <authorList>
            <person name="Kawai M."/>
            <person name="Futagami T."/>
            <person name="Toyoda A."/>
            <person name="Takaki Y."/>
            <person name="Nishi S."/>
            <person name="Hori S."/>
            <person name="Arai W."/>
            <person name="Tsubouchi T."/>
            <person name="Morono Y."/>
            <person name="Uchiyama I."/>
            <person name="Ito T."/>
            <person name="Fujiyama A."/>
            <person name="Inagaki F."/>
            <person name="Takami H."/>
        </authorList>
    </citation>
    <scope>NUCLEOTIDE SEQUENCE</scope>
    <source>
        <strain evidence="2">Expedition CK06-06</strain>
    </source>
</reference>
<name>X1J9C9_9ZZZZ</name>
<feature type="domain" description="YbaK/aminoacyl-tRNA synthetase-associated" evidence="1">
    <location>
        <begin position="1"/>
        <end position="59"/>
    </location>
</feature>
<evidence type="ECO:0000259" key="1">
    <source>
        <dbReference type="Pfam" id="PF04073"/>
    </source>
</evidence>
<dbReference type="AlphaFoldDB" id="X1J9C9"/>
<gene>
    <name evidence="2" type="ORF">S03H2_44064</name>
</gene>
<dbReference type="InterPro" id="IPR007214">
    <property type="entry name" value="YbaK/aa-tRNA-synth-assoc-dom"/>
</dbReference>
<sequence length="66" mass="7346">KPEKVLEIAGCEVGCVPPFGHLKPVQVYMDPALLKKTHVYFNPGVHTKSVKIEALHLKELCQPILL</sequence>
<dbReference type="Pfam" id="PF04073">
    <property type="entry name" value="tRNA_edit"/>
    <property type="match status" value="1"/>
</dbReference>
<dbReference type="InterPro" id="IPR036754">
    <property type="entry name" value="YbaK/aa-tRNA-synt-asso_dom_sf"/>
</dbReference>
<dbReference type="EMBL" id="BARU01027528">
    <property type="protein sequence ID" value="GAH74954.1"/>
    <property type="molecule type" value="Genomic_DNA"/>
</dbReference>
<protein>
    <recommendedName>
        <fullName evidence="1">YbaK/aminoacyl-tRNA synthetase-associated domain-containing protein</fullName>
    </recommendedName>
</protein>
<evidence type="ECO:0000313" key="2">
    <source>
        <dbReference type="EMBL" id="GAH74954.1"/>
    </source>
</evidence>
<proteinExistence type="predicted"/>
<organism evidence="2">
    <name type="scientific">marine sediment metagenome</name>
    <dbReference type="NCBI Taxonomy" id="412755"/>
    <lineage>
        <taxon>unclassified sequences</taxon>
        <taxon>metagenomes</taxon>
        <taxon>ecological metagenomes</taxon>
    </lineage>
</organism>
<comment type="caution">
    <text evidence="2">The sequence shown here is derived from an EMBL/GenBank/DDBJ whole genome shotgun (WGS) entry which is preliminary data.</text>
</comment>
<accession>X1J9C9</accession>
<dbReference type="Gene3D" id="3.90.960.10">
    <property type="entry name" value="YbaK/aminoacyl-tRNA synthetase-associated domain"/>
    <property type="match status" value="1"/>
</dbReference>
<dbReference type="GO" id="GO:0002161">
    <property type="term" value="F:aminoacyl-tRNA deacylase activity"/>
    <property type="evidence" value="ECO:0007669"/>
    <property type="project" value="InterPro"/>
</dbReference>